<sequence>YYFPHKTVDIENYFIELINEIDAPVYLYNNPITTSFAASADFLSGLAEKGLKGVKDSSFDILVFYDYLRNIKKEKFHFIMGSEALILPAVVMGGRASIAGMANCLPEEVVALWEAAESSEIEEASELQKRVLSIRDIYKSGSTTPLVYKTLRERGINAGYPRKPFRDQPNEVWQKVKTKLKNLGVVL</sequence>
<evidence type="ECO:0008006" key="2">
    <source>
        <dbReference type="Google" id="ProtNLM"/>
    </source>
</evidence>
<dbReference type="GO" id="GO:0008747">
    <property type="term" value="F:N-acetylneuraminate lyase activity"/>
    <property type="evidence" value="ECO:0007669"/>
    <property type="project" value="TreeGrafter"/>
</dbReference>
<dbReference type="SUPFAM" id="SSF51569">
    <property type="entry name" value="Aldolase"/>
    <property type="match status" value="1"/>
</dbReference>
<reference evidence="1" key="1">
    <citation type="journal article" date="2014" name="Front. Microbiol.">
        <title>High frequency of phylogenetically diverse reductive dehalogenase-homologous genes in deep subseafloor sedimentary metagenomes.</title>
        <authorList>
            <person name="Kawai M."/>
            <person name="Futagami T."/>
            <person name="Toyoda A."/>
            <person name="Takaki Y."/>
            <person name="Nishi S."/>
            <person name="Hori S."/>
            <person name="Arai W."/>
            <person name="Tsubouchi T."/>
            <person name="Morono Y."/>
            <person name="Uchiyama I."/>
            <person name="Ito T."/>
            <person name="Fujiyama A."/>
            <person name="Inagaki F."/>
            <person name="Takami H."/>
        </authorList>
    </citation>
    <scope>NUCLEOTIDE SEQUENCE</scope>
    <source>
        <strain evidence="1">Expedition CK06-06</strain>
    </source>
</reference>
<dbReference type="SMART" id="SM01130">
    <property type="entry name" value="DHDPS"/>
    <property type="match status" value="1"/>
</dbReference>
<dbReference type="Gene3D" id="3.20.20.70">
    <property type="entry name" value="Aldolase class I"/>
    <property type="match status" value="1"/>
</dbReference>
<accession>X0YQZ0</accession>
<dbReference type="PANTHER" id="PTHR42849:SF1">
    <property type="entry name" value="N-ACETYLNEURAMINATE LYASE"/>
    <property type="match status" value="1"/>
</dbReference>
<proteinExistence type="predicted"/>
<dbReference type="AlphaFoldDB" id="X0YQZ0"/>
<dbReference type="InterPro" id="IPR002220">
    <property type="entry name" value="DapA-like"/>
</dbReference>
<dbReference type="EMBL" id="BART01000910">
    <property type="protein sequence ID" value="GAG58650.1"/>
    <property type="molecule type" value="Genomic_DNA"/>
</dbReference>
<name>X0YQZ0_9ZZZZ</name>
<dbReference type="CDD" id="cd00408">
    <property type="entry name" value="DHDPS-like"/>
    <property type="match status" value="1"/>
</dbReference>
<protein>
    <recommendedName>
        <fullName evidence="2">Dihydrodipicolinate synthase family protein</fullName>
    </recommendedName>
</protein>
<evidence type="ECO:0000313" key="1">
    <source>
        <dbReference type="EMBL" id="GAG58650.1"/>
    </source>
</evidence>
<dbReference type="PANTHER" id="PTHR42849">
    <property type="entry name" value="N-ACETYLNEURAMINATE LYASE"/>
    <property type="match status" value="1"/>
</dbReference>
<gene>
    <name evidence="1" type="ORF">S01H4_03642</name>
</gene>
<dbReference type="GO" id="GO:0005829">
    <property type="term" value="C:cytosol"/>
    <property type="evidence" value="ECO:0007669"/>
    <property type="project" value="TreeGrafter"/>
</dbReference>
<dbReference type="GO" id="GO:0019262">
    <property type="term" value="P:N-acetylneuraminate catabolic process"/>
    <property type="evidence" value="ECO:0007669"/>
    <property type="project" value="TreeGrafter"/>
</dbReference>
<comment type="caution">
    <text evidence="1">The sequence shown here is derived from an EMBL/GenBank/DDBJ whole genome shotgun (WGS) entry which is preliminary data.</text>
</comment>
<dbReference type="Pfam" id="PF00701">
    <property type="entry name" value="DHDPS"/>
    <property type="match status" value="1"/>
</dbReference>
<dbReference type="InterPro" id="IPR013785">
    <property type="entry name" value="Aldolase_TIM"/>
</dbReference>
<organism evidence="1">
    <name type="scientific">marine sediment metagenome</name>
    <dbReference type="NCBI Taxonomy" id="412755"/>
    <lineage>
        <taxon>unclassified sequences</taxon>
        <taxon>metagenomes</taxon>
        <taxon>ecological metagenomes</taxon>
    </lineage>
</organism>
<feature type="non-terminal residue" evidence="1">
    <location>
        <position position="1"/>
    </location>
</feature>